<comment type="caution">
    <text evidence="3">The sequence shown here is derived from an EMBL/GenBank/DDBJ whole genome shotgun (WGS) entry which is preliminary data.</text>
</comment>
<dbReference type="GO" id="GO:0000160">
    <property type="term" value="P:phosphorelay signal transduction system"/>
    <property type="evidence" value="ECO:0007669"/>
    <property type="project" value="InterPro"/>
</dbReference>
<feature type="modified residue" description="4-aspartylphosphate" evidence="1">
    <location>
        <position position="66"/>
    </location>
</feature>
<evidence type="ECO:0000313" key="4">
    <source>
        <dbReference type="Proteomes" id="UP000295706"/>
    </source>
</evidence>
<keyword evidence="1" id="KW-0597">Phosphoprotein</keyword>
<protein>
    <submittedName>
        <fullName evidence="3">Response regulator</fullName>
    </submittedName>
</protein>
<dbReference type="RefSeq" id="WP_132115029.1">
    <property type="nucleotide sequence ID" value="NZ_SMJU01000002.1"/>
</dbReference>
<dbReference type="PANTHER" id="PTHR44520:SF2">
    <property type="entry name" value="RESPONSE REGULATOR RCP1"/>
    <property type="match status" value="1"/>
</dbReference>
<dbReference type="Pfam" id="PF00072">
    <property type="entry name" value="Response_reg"/>
    <property type="match status" value="1"/>
</dbReference>
<sequence>MITNDKRSCVLLVDDDPDDIFLHKLVIEESGIDPQIIVAENGEEARNYFLTTDSARFQKPDVILLDINMPRMNGLEFLACYNALSPELRIDTKVVILSTSMYDFEKARKIYPTIMYCTKPLSQQIFLDIYQGKHLPLKTRP</sequence>
<dbReference type="AlphaFoldDB" id="A0A4R4KJ00"/>
<evidence type="ECO:0000259" key="2">
    <source>
        <dbReference type="PROSITE" id="PS50110"/>
    </source>
</evidence>
<dbReference type="PANTHER" id="PTHR44520">
    <property type="entry name" value="RESPONSE REGULATOR RCP1-RELATED"/>
    <property type="match status" value="1"/>
</dbReference>
<dbReference type="InterPro" id="IPR001789">
    <property type="entry name" value="Sig_transdc_resp-reg_receiver"/>
</dbReference>
<proteinExistence type="predicted"/>
<dbReference type="SMART" id="SM00448">
    <property type="entry name" value="REC"/>
    <property type="match status" value="1"/>
</dbReference>
<gene>
    <name evidence="3" type="ORF">EZE20_04835</name>
</gene>
<dbReference type="InterPro" id="IPR011006">
    <property type="entry name" value="CheY-like_superfamily"/>
</dbReference>
<accession>A0A4R4KJ00</accession>
<dbReference type="OrthoDB" id="1524091at2"/>
<evidence type="ECO:0000313" key="3">
    <source>
        <dbReference type="EMBL" id="TDB68247.1"/>
    </source>
</evidence>
<dbReference type="SUPFAM" id="SSF52172">
    <property type="entry name" value="CheY-like"/>
    <property type="match status" value="1"/>
</dbReference>
<organism evidence="3 4">
    <name type="scientific">Arundinibacter roseus</name>
    <dbReference type="NCBI Taxonomy" id="2070510"/>
    <lineage>
        <taxon>Bacteria</taxon>
        <taxon>Pseudomonadati</taxon>
        <taxon>Bacteroidota</taxon>
        <taxon>Cytophagia</taxon>
        <taxon>Cytophagales</taxon>
        <taxon>Spirosomataceae</taxon>
        <taxon>Arundinibacter</taxon>
    </lineage>
</organism>
<dbReference type="Gene3D" id="3.40.50.2300">
    <property type="match status" value="1"/>
</dbReference>
<dbReference type="Proteomes" id="UP000295706">
    <property type="component" value="Unassembled WGS sequence"/>
</dbReference>
<dbReference type="PROSITE" id="PS50110">
    <property type="entry name" value="RESPONSE_REGULATORY"/>
    <property type="match status" value="1"/>
</dbReference>
<dbReference type="InterPro" id="IPR052893">
    <property type="entry name" value="TCS_response_regulator"/>
</dbReference>
<name>A0A4R4KJ00_9BACT</name>
<feature type="domain" description="Response regulatory" evidence="2">
    <location>
        <begin position="9"/>
        <end position="134"/>
    </location>
</feature>
<dbReference type="EMBL" id="SMJU01000002">
    <property type="protein sequence ID" value="TDB68247.1"/>
    <property type="molecule type" value="Genomic_DNA"/>
</dbReference>
<evidence type="ECO:0000256" key="1">
    <source>
        <dbReference type="PROSITE-ProRule" id="PRU00169"/>
    </source>
</evidence>
<reference evidence="3 4" key="1">
    <citation type="submission" date="2019-02" db="EMBL/GenBank/DDBJ databases">
        <title>Arundinibacter roseus gen. nov., sp. nov., a new member of the family Cytophagaceae.</title>
        <authorList>
            <person name="Szuroczki S."/>
            <person name="Khayer B."/>
            <person name="Sproer C."/>
            <person name="Toumi M."/>
            <person name="Szabo A."/>
            <person name="Felfoldi T."/>
            <person name="Schumann P."/>
            <person name="Toth E."/>
        </authorList>
    </citation>
    <scope>NUCLEOTIDE SEQUENCE [LARGE SCALE GENOMIC DNA]</scope>
    <source>
        <strain evidence="3 4">DMA-k-7a</strain>
    </source>
</reference>
<keyword evidence="4" id="KW-1185">Reference proteome</keyword>